<dbReference type="InterPro" id="IPR018289">
    <property type="entry name" value="MULE_transposase_dom"/>
</dbReference>
<reference evidence="3 4" key="1">
    <citation type="submission" date="2021-06" db="EMBL/GenBank/DDBJ databases">
        <authorList>
            <person name="Kallberg Y."/>
            <person name="Tangrot J."/>
            <person name="Rosling A."/>
        </authorList>
    </citation>
    <scope>NUCLEOTIDE SEQUENCE [LARGE SCALE GENOMIC DNA]</scope>
    <source>
        <strain evidence="3 4">120-4 pot B 10/14</strain>
    </source>
</reference>
<dbReference type="Pfam" id="PF10551">
    <property type="entry name" value="MULE"/>
    <property type="match status" value="1"/>
</dbReference>
<evidence type="ECO:0000313" key="4">
    <source>
        <dbReference type="Proteomes" id="UP000789901"/>
    </source>
</evidence>
<keyword evidence="1" id="KW-0812">Transmembrane</keyword>
<accession>A0ABN7WFK1</accession>
<dbReference type="PANTHER" id="PTHR47718">
    <property type="entry name" value="OS01G0519700 PROTEIN"/>
    <property type="match status" value="1"/>
</dbReference>
<protein>
    <submittedName>
        <fullName evidence="3">42280_t:CDS:1</fullName>
    </submittedName>
</protein>
<organism evidence="3 4">
    <name type="scientific">Gigaspora margarita</name>
    <dbReference type="NCBI Taxonomy" id="4874"/>
    <lineage>
        <taxon>Eukaryota</taxon>
        <taxon>Fungi</taxon>
        <taxon>Fungi incertae sedis</taxon>
        <taxon>Mucoromycota</taxon>
        <taxon>Glomeromycotina</taxon>
        <taxon>Glomeromycetes</taxon>
        <taxon>Diversisporales</taxon>
        <taxon>Gigasporaceae</taxon>
        <taxon>Gigaspora</taxon>
    </lineage>
</organism>
<feature type="transmembrane region" description="Helical" evidence="1">
    <location>
        <begin position="12"/>
        <end position="31"/>
    </location>
</feature>
<gene>
    <name evidence="3" type="ORF">GMARGA_LOCUS30399</name>
</gene>
<dbReference type="PANTHER" id="PTHR47718:SF13">
    <property type="entry name" value="OS09G0290500 PROTEIN"/>
    <property type="match status" value="1"/>
</dbReference>
<keyword evidence="1" id="KW-0472">Membrane</keyword>
<feature type="non-terminal residue" evidence="3">
    <location>
        <position position="229"/>
    </location>
</feature>
<dbReference type="Proteomes" id="UP000789901">
    <property type="component" value="Unassembled WGS sequence"/>
</dbReference>
<keyword evidence="1" id="KW-1133">Transmembrane helix</keyword>
<evidence type="ECO:0000256" key="1">
    <source>
        <dbReference type="SAM" id="Phobius"/>
    </source>
</evidence>
<keyword evidence="4" id="KW-1185">Reference proteome</keyword>
<feature type="domain" description="MULE transposase" evidence="2">
    <location>
        <begin position="2"/>
        <end position="97"/>
    </location>
</feature>
<sequence>MVLSDTTYKTNIYKLLFVNFVGIGNLGINGLQTFGIASIWISDKSENSNSWVIKQLILLVFYDISFLVLVTDNDAALTSTIRKFFPKAEYLLYCLINIRYYDAFNSTIANYKKLALMSLNKNERNGSVSIQAKLCTLVQQQRNELKLRLHHEKNSLQYENKSISIDPLLIQDYKDRLEPLLKKQKSALLSQLDDILTVPEVKLFDIKVPKKIKEKDCPSEIKQLLTALE</sequence>
<evidence type="ECO:0000313" key="3">
    <source>
        <dbReference type="EMBL" id="CAG8830645.1"/>
    </source>
</evidence>
<feature type="transmembrane region" description="Helical" evidence="1">
    <location>
        <begin position="51"/>
        <end position="70"/>
    </location>
</feature>
<name>A0ABN7WFK1_GIGMA</name>
<evidence type="ECO:0000259" key="2">
    <source>
        <dbReference type="Pfam" id="PF10551"/>
    </source>
</evidence>
<proteinExistence type="predicted"/>
<dbReference type="EMBL" id="CAJVQB010042741">
    <property type="protein sequence ID" value="CAG8830645.1"/>
    <property type="molecule type" value="Genomic_DNA"/>
</dbReference>
<comment type="caution">
    <text evidence="3">The sequence shown here is derived from an EMBL/GenBank/DDBJ whole genome shotgun (WGS) entry which is preliminary data.</text>
</comment>